<dbReference type="Pfam" id="PF14312">
    <property type="entry name" value="FG-GAP_2"/>
    <property type="match status" value="2"/>
</dbReference>
<dbReference type="PANTHER" id="PTHR36220">
    <property type="entry name" value="UNNAMED PRODUCT"/>
    <property type="match status" value="1"/>
</dbReference>
<organism evidence="3">
    <name type="scientific">marine metagenome</name>
    <dbReference type="NCBI Taxonomy" id="408172"/>
    <lineage>
        <taxon>unclassified sequences</taxon>
        <taxon>metagenomes</taxon>
        <taxon>ecological metagenomes</taxon>
    </lineage>
</organism>
<dbReference type="InterPro" id="IPR013517">
    <property type="entry name" value="FG-GAP"/>
</dbReference>
<evidence type="ECO:0008006" key="4">
    <source>
        <dbReference type="Google" id="ProtNLM"/>
    </source>
</evidence>
<feature type="region of interest" description="Disordered" evidence="2">
    <location>
        <begin position="55"/>
        <end position="76"/>
    </location>
</feature>
<dbReference type="PANTHER" id="PTHR36220:SF1">
    <property type="entry name" value="GAMMA TUBULIN COMPLEX COMPONENT C-TERMINAL DOMAIN-CONTAINING PROTEIN"/>
    <property type="match status" value="1"/>
</dbReference>
<proteinExistence type="predicted"/>
<feature type="compositionally biased region" description="Low complexity" evidence="2">
    <location>
        <begin position="63"/>
        <end position="76"/>
    </location>
</feature>
<reference evidence="3" key="1">
    <citation type="submission" date="2018-05" db="EMBL/GenBank/DDBJ databases">
        <authorList>
            <person name="Lanie J.A."/>
            <person name="Ng W.-L."/>
            <person name="Kazmierczak K.M."/>
            <person name="Andrzejewski T.M."/>
            <person name="Davidsen T.M."/>
            <person name="Wayne K.J."/>
            <person name="Tettelin H."/>
            <person name="Glass J.I."/>
            <person name="Rusch D."/>
            <person name="Podicherti R."/>
            <person name="Tsui H.-C.T."/>
            <person name="Winkler M.E."/>
        </authorList>
    </citation>
    <scope>NUCLEOTIDE SEQUENCE</scope>
</reference>
<evidence type="ECO:0000313" key="3">
    <source>
        <dbReference type="EMBL" id="SVC23866.1"/>
    </source>
</evidence>
<accession>A0A382KIB3</accession>
<dbReference type="SUPFAM" id="SSF69318">
    <property type="entry name" value="Integrin alpha N-terminal domain"/>
    <property type="match status" value="1"/>
</dbReference>
<feature type="non-terminal residue" evidence="3">
    <location>
        <position position="1"/>
    </location>
</feature>
<dbReference type="InterPro" id="IPR028994">
    <property type="entry name" value="Integrin_alpha_N"/>
</dbReference>
<protein>
    <recommendedName>
        <fullName evidence="4">Integrin alpha beta-propellor repeat protein</fullName>
    </recommendedName>
</protein>
<sequence length="156" mass="16495">NDSNSSSGAVFVYKRTGTNWAQEAYIKAANNDSEDLFGWSVALEGDTLVVGAYGEDSDQSTITNGTSASSNDSNSESGAVYVYKRTGNNWAQMAYIKACDNRDGDRFGYSVSLDNGSLAVGAIEEDSNQTTITNGSCPSNNTSNSNSGAAYVFKLE</sequence>
<dbReference type="EMBL" id="UINC01080692">
    <property type="protein sequence ID" value="SVC23866.1"/>
    <property type="molecule type" value="Genomic_DNA"/>
</dbReference>
<evidence type="ECO:0000256" key="1">
    <source>
        <dbReference type="ARBA" id="ARBA00022729"/>
    </source>
</evidence>
<gene>
    <name evidence="3" type="ORF">METZ01_LOCUS276720</name>
</gene>
<keyword evidence="1" id="KW-0732">Signal</keyword>
<dbReference type="AlphaFoldDB" id="A0A382KIB3"/>
<evidence type="ECO:0000256" key="2">
    <source>
        <dbReference type="SAM" id="MobiDB-lite"/>
    </source>
</evidence>
<name>A0A382KIB3_9ZZZZ</name>
<dbReference type="Gene3D" id="2.130.10.130">
    <property type="entry name" value="Integrin alpha, N-terminal"/>
    <property type="match status" value="2"/>
</dbReference>